<dbReference type="EMBL" id="LOCQ01000060">
    <property type="protein sequence ID" value="OBV37489.1"/>
    <property type="molecule type" value="Genomic_DNA"/>
</dbReference>
<dbReference type="OrthoDB" id="5294582at2"/>
<comment type="caution">
    <text evidence="4">The sequence shown here is derived from an EMBL/GenBank/DDBJ whole genome shotgun (WGS) entry which is preliminary data.</text>
</comment>
<keyword evidence="2" id="KW-0812">Transmembrane</keyword>
<keyword evidence="2" id="KW-0472">Membrane</keyword>
<evidence type="ECO:0000313" key="5">
    <source>
        <dbReference type="Proteomes" id="UP000092713"/>
    </source>
</evidence>
<dbReference type="PATRIC" id="fig|1747903.4.peg.1006"/>
<evidence type="ECO:0000256" key="2">
    <source>
        <dbReference type="SAM" id="Phobius"/>
    </source>
</evidence>
<evidence type="ECO:0000256" key="1">
    <source>
        <dbReference type="SAM" id="MobiDB-lite"/>
    </source>
</evidence>
<dbReference type="Pfam" id="PF11906">
    <property type="entry name" value="DUF3426"/>
    <property type="match status" value="1"/>
</dbReference>
<dbReference type="AlphaFoldDB" id="A0A1A7BXL6"/>
<dbReference type="Pfam" id="PF13719">
    <property type="entry name" value="Zn_ribbon_5"/>
    <property type="match status" value="1"/>
</dbReference>
<protein>
    <submittedName>
        <fullName evidence="4">MJ0042 family finger-like domain-containing protein</fullName>
    </submittedName>
</protein>
<evidence type="ECO:0000259" key="3">
    <source>
        <dbReference type="Pfam" id="PF13719"/>
    </source>
</evidence>
<feature type="region of interest" description="Disordered" evidence="1">
    <location>
        <begin position="189"/>
        <end position="239"/>
    </location>
</feature>
<gene>
    <name evidence="4" type="ORF">ASR47_1003149</name>
</gene>
<organism evidence="4 5">
    <name type="scientific">Janthinobacterium psychrotolerans</name>
    <dbReference type="NCBI Taxonomy" id="1747903"/>
    <lineage>
        <taxon>Bacteria</taxon>
        <taxon>Pseudomonadati</taxon>
        <taxon>Pseudomonadota</taxon>
        <taxon>Betaproteobacteria</taxon>
        <taxon>Burkholderiales</taxon>
        <taxon>Oxalobacteraceae</taxon>
        <taxon>Janthinobacterium</taxon>
    </lineage>
</organism>
<keyword evidence="5" id="KW-1185">Reference proteome</keyword>
<feature type="transmembrane region" description="Helical" evidence="2">
    <location>
        <begin position="275"/>
        <end position="296"/>
    </location>
</feature>
<dbReference type="NCBIfam" id="TIGR02098">
    <property type="entry name" value="MJ0042_CXXC"/>
    <property type="match status" value="1"/>
</dbReference>
<name>A0A1A7BXL6_9BURK</name>
<accession>A0A1A7BXL6</accession>
<dbReference type="RefSeq" id="WP_065309730.1">
    <property type="nucleotide sequence ID" value="NZ_LOCQ01000060.1"/>
</dbReference>
<keyword evidence="2" id="KW-1133">Transmembrane helix</keyword>
<proteinExistence type="predicted"/>
<dbReference type="Proteomes" id="UP000092713">
    <property type="component" value="Unassembled WGS sequence"/>
</dbReference>
<sequence length="430" mass="46177">MALATKCPHCNTIFRVAADQLKLRGGIVRCGTCKEVFDGNAALVDPSAALLPSPHPVPAPAAVTAPLPASPSLPPVLALDIPEDSPPDVSDDTEPVYTLDFDTSFDPFGILPETAQLKAGEDKARDSEEAIELDLDIGQAPEPAAEPASEAEPGPLPAPVMAVPPAPMAPFRRRETDEPPAFVTYLRDSRREPKFQAEASAQETDNAPYQVNLDKPARPAAASARQEPTLSDHSFDLPAGSEPPAAELHVLDDLPPVEEPAFVTQGRRREQSGKALRVAMLAGAIALLMLLLLQVMTTFRNPLAAQFPQFKPVLSALCSVSGCQVDLPAQIEALAIEQGELQTLAPNRFSYVSQLRNLGRSAQAWPNIELILNDDDGKPVLRRVVAPRDYLPAGTDASKGFAPRSEQNIKLYFTLDQLAASGYHIAIFYP</sequence>
<feature type="compositionally biased region" description="Polar residues" evidence="1">
    <location>
        <begin position="199"/>
        <end position="209"/>
    </location>
</feature>
<feature type="domain" description="Zinc finger/thioredoxin putative" evidence="3">
    <location>
        <begin position="3"/>
        <end position="38"/>
    </location>
</feature>
<evidence type="ECO:0000313" key="4">
    <source>
        <dbReference type="EMBL" id="OBV37489.1"/>
    </source>
</evidence>
<dbReference type="InterPro" id="IPR011723">
    <property type="entry name" value="Znf/thioredoxin_put"/>
</dbReference>
<reference evidence="4 5" key="1">
    <citation type="submission" date="2016-04" db="EMBL/GenBank/DDBJ databases">
        <title>Draft genome sequence of Janthinobacterium psychrotolerans sp. nov., isolated from freshwater sediments in Denmark.</title>
        <authorList>
            <person name="Gong X."/>
            <person name="Skrivergaard S."/>
            <person name="Korsgaard B.S."/>
            <person name="Schreiber L."/>
            <person name="Marshall I.P."/>
            <person name="Finster K."/>
            <person name="Schramm A."/>
        </authorList>
    </citation>
    <scope>NUCLEOTIDE SEQUENCE [LARGE SCALE GENOMIC DNA]</scope>
    <source>
        <strain evidence="4 5">S3-2</strain>
    </source>
</reference>
<dbReference type="STRING" id="1747903.ASR47_1003149"/>
<dbReference type="InterPro" id="IPR021834">
    <property type="entry name" value="DUF3426"/>
</dbReference>